<dbReference type="Proteomes" id="UP000290289">
    <property type="component" value="Chromosome 5"/>
</dbReference>
<sequence>MRDAFISPTSSPAPILTTFSLTAAPFSLIALHYRLQLEAQQHTHLCVSIIMKTEMHEDLEDERQSKSGRRSKRCSLGCLSDDGAMTTFSIISNISRYYRYYR</sequence>
<gene>
    <name evidence="2" type="ORF">DVH24_011189</name>
</gene>
<dbReference type="EMBL" id="RDQH01000331">
    <property type="protein sequence ID" value="RXH98864.1"/>
    <property type="molecule type" value="Genomic_DNA"/>
</dbReference>
<accession>A0A498JYJ3</accession>
<keyword evidence="1" id="KW-0472">Membrane</keyword>
<feature type="transmembrane region" description="Helical" evidence="1">
    <location>
        <begin position="12"/>
        <end position="31"/>
    </location>
</feature>
<evidence type="ECO:0000313" key="3">
    <source>
        <dbReference type="Proteomes" id="UP000290289"/>
    </source>
</evidence>
<name>A0A498JYJ3_MALDO</name>
<keyword evidence="1" id="KW-1133">Transmembrane helix</keyword>
<proteinExistence type="predicted"/>
<protein>
    <submittedName>
        <fullName evidence="2">Uncharacterized protein</fullName>
    </submittedName>
</protein>
<reference evidence="2 3" key="1">
    <citation type="submission" date="2018-10" db="EMBL/GenBank/DDBJ databases">
        <title>A high-quality apple genome assembly.</title>
        <authorList>
            <person name="Hu J."/>
        </authorList>
    </citation>
    <scope>NUCLEOTIDE SEQUENCE [LARGE SCALE GENOMIC DNA]</scope>
    <source>
        <strain evidence="3">cv. HFTH1</strain>
        <tissue evidence="2">Young leaf</tissue>
    </source>
</reference>
<evidence type="ECO:0000313" key="2">
    <source>
        <dbReference type="EMBL" id="RXH98864.1"/>
    </source>
</evidence>
<evidence type="ECO:0000256" key="1">
    <source>
        <dbReference type="SAM" id="Phobius"/>
    </source>
</evidence>
<dbReference type="AlphaFoldDB" id="A0A498JYJ3"/>
<comment type="caution">
    <text evidence="2">The sequence shown here is derived from an EMBL/GenBank/DDBJ whole genome shotgun (WGS) entry which is preliminary data.</text>
</comment>
<organism evidence="2 3">
    <name type="scientific">Malus domestica</name>
    <name type="common">Apple</name>
    <name type="synonym">Pyrus malus</name>
    <dbReference type="NCBI Taxonomy" id="3750"/>
    <lineage>
        <taxon>Eukaryota</taxon>
        <taxon>Viridiplantae</taxon>
        <taxon>Streptophyta</taxon>
        <taxon>Embryophyta</taxon>
        <taxon>Tracheophyta</taxon>
        <taxon>Spermatophyta</taxon>
        <taxon>Magnoliopsida</taxon>
        <taxon>eudicotyledons</taxon>
        <taxon>Gunneridae</taxon>
        <taxon>Pentapetalae</taxon>
        <taxon>rosids</taxon>
        <taxon>fabids</taxon>
        <taxon>Rosales</taxon>
        <taxon>Rosaceae</taxon>
        <taxon>Amygdaloideae</taxon>
        <taxon>Maleae</taxon>
        <taxon>Malus</taxon>
    </lineage>
</organism>
<keyword evidence="3" id="KW-1185">Reference proteome</keyword>
<keyword evidence="1" id="KW-0812">Transmembrane</keyword>